<protein>
    <submittedName>
        <fullName evidence="6">Response regulator transcription factor</fullName>
    </submittedName>
</protein>
<dbReference type="PANTHER" id="PTHR48111">
    <property type="entry name" value="REGULATOR OF RPOS"/>
    <property type="match status" value="1"/>
</dbReference>
<evidence type="ECO:0000313" key="7">
    <source>
        <dbReference type="Proteomes" id="UP001061862"/>
    </source>
</evidence>
<proteinExistence type="predicted"/>
<evidence type="ECO:0000259" key="4">
    <source>
        <dbReference type="PROSITE" id="PS50110"/>
    </source>
</evidence>
<feature type="domain" description="OmpR/PhoB-type" evidence="5">
    <location>
        <begin position="125"/>
        <end position="219"/>
    </location>
</feature>
<dbReference type="Gene3D" id="3.40.50.2300">
    <property type="match status" value="1"/>
</dbReference>
<dbReference type="Proteomes" id="UP001061862">
    <property type="component" value="Chromosome"/>
</dbReference>
<dbReference type="InterPro" id="IPR036388">
    <property type="entry name" value="WH-like_DNA-bd_sf"/>
</dbReference>
<evidence type="ECO:0000256" key="3">
    <source>
        <dbReference type="PROSITE-ProRule" id="PRU01091"/>
    </source>
</evidence>
<keyword evidence="7" id="KW-1185">Reference proteome</keyword>
<feature type="domain" description="Response regulatory" evidence="4">
    <location>
        <begin position="3"/>
        <end position="117"/>
    </location>
</feature>
<evidence type="ECO:0000256" key="2">
    <source>
        <dbReference type="PROSITE-ProRule" id="PRU00169"/>
    </source>
</evidence>
<dbReference type="CDD" id="cd00383">
    <property type="entry name" value="trans_reg_C"/>
    <property type="match status" value="1"/>
</dbReference>
<dbReference type="InterPro" id="IPR001867">
    <property type="entry name" value="OmpR/PhoB-type_DNA-bd"/>
</dbReference>
<gene>
    <name evidence="6" type="ORF">N8A98_13415</name>
</gene>
<keyword evidence="2" id="KW-0597">Phosphoprotein</keyword>
<dbReference type="SMART" id="SM00448">
    <property type="entry name" value="REC"/>
    <property type="match status" value="1"/>
</dbReference>
<dbReference type="SUPFAM" id="SSF46894">
    <property type="entry name" value="C-terminal effector domain of the bipartite response regulators"/>
    <property type="match status" value="1"/>
</dbReference>
<dbReference type="CDD" id="cd19934">
    <property type="entry name" value="REC_OmpR_EcPhoP-like"/>
    <property type="match status" value="1"/>
</dbReference>
<accession>A0ABY6C7Q3</accession>
<feature type="DNA-binding region" description="OmpR/PhoB-type" evidence="3">
    <location>
        <begin position="125"/>
        <end position="219"/>
    </location>
</feature>
<evidence type="ECO:0000313" key="6">
    <source>
        <dbReference type="EMBL" id="UXN68270.1"/>
    </source>
</evidence>
<dbReference type="InterPro" id="IPR001789">
    <property type="entry name" value="Sig_transdc_resp-reg_receiver"/>
</dbReference>
<sequence length="221" mass="24920">MTRILVIEDDDRIAETLSAGLGRSGFLVERESDGEAGWYRGDTEEFDAIVLDLGLPQIDGLTVLKRWRQAGRMTPILILTARVQWEERVEGIEAGADDYVIKPFHVMEIAARLRALVRRVNGHATSVISFGSYQLNLRTLSVTSDGLPIDLSPQEFKLVSYLVQNRGRVLSQLQITEHIYNQDFERDSNVVEVLVARVRKRLAADVIKTRRGFGYTLGDGY</sequence>
<feature type="modified residue" description="4-aspartylphosphate" evidence="2">
    <location>
        <position position="52"/>
    </location>
</feature>
<evidence type="ECO:0000256" key="1">
    <source>
        <dbReference type="ARBA" id="ARBA00023125"/>
    </source>
</evidence>
<dbReference type="SUPFAM" id="SSF52172">
    <property type="entry name" value="CheY-like"/>
    <property type="match status" value="1"/>
</dbReference>
<dbReference type="Gene3D" id="6.10.250.690">
    <property type="match status" value="1"/>
</dbReference>
<dbReference type="InterPro" id="IPR016032">
    <property type="entry name" value="Sig_transdc_resp-reg_C-effctor"/>
</dbReference>
<organism evidence="6 7">
    <name type="scientific">Devosia neptuniae</name>
    <dbReference type="NCBI Taxonomy" id="191302"/>
    <lineage>
        <taxon>Bacteria</taxon>
        <taxon>Pseudomonadati</taxon>
        <taxon>Pseudomonadota</taxon>
        <taxon>Alphaproteobacteria</taxon>
        <taxon>Hyphomicrobiales</taxon>
        <taxon>Devosiaceae</taxon>
        <taxon>Devosia</taxon>
    </lineage>
</organism>
<dbReference type="Gene3D" id="1.10.10.10">
    <property type="entry name" value="Winged helix-like DNA-binding domain superfamily/Winged helix DNA-binding domain"/>
    <property type="match status" value="1"/>
</dbReference>
<dbReference type="PROSITE" id="PS51755">
    <property type="entry name" value="OMPR_PHOB"/>
    <property type="match status" value="1"/>
</dbReference>
<reference evidence="6 7" key="1">
    <citation type="submission" date="2022-09" db="EMBL/GenBank/DDBJ databases">
        <title>Interaction between co-microsymbionts with complementary sets of symbiotic genes in legume-rhizobium systems.</title>
        <authorList>
            <person name="Safronova V."/>
            <person name="Sazanova A."/>
            <person name="Afonin A."/>
            <person name="Chirak E."/>
        </authorList>
    </citation>
    <scope>NUCLEOTIDE SEQUENCE [LARGE SCALE GENOMIC DNA]</scope>
    <source>
        <strain evidence="6 7">A18/4-1</strain>
    </source>
</reference>
<dbReference type="EMBL" id="CP104965">
    <property type="protein sequence ID" value="UXN68270.1"/>
    <property type="molecule type" value="Genomic_DNA"/>
</dbReference>
<dbReference type="PROSITE" id="PS50110">
    <property type="entry name" value="RESPONSE_REGULATORY"/>
    <property type="match status" value="1"/>
</dbReference>
<dbReference type="SMART" id="SM00862">
    <property type="entry name" value="Trans_reg_C"/>
    <property type="match status" value="1"/>
</dbReference>
<dbReference type="Pfam" id="PF00072">
    <property type="entry name" value="Response_reg"/>
    <property type="match status" value="1"/>
</dbReference>
<keyword evidence="1 3" id="KW-0238">DNA-binding</keyword>
<dbReference type="InterPro" id="IPR011006">
    <property type="entry name" value="CheY-like_superfamily"/>
</dbReference>
<evidence type="ECO:0000259" key="5">
    <source>
        <dbReference type="PROSITE" id="PS51755"/>
    </source>
</evidence>
<dbReference type="PANTHER" id="PTHR48111:SF37">
    <property type="entry name" value="RESPONSE REGULATOR PROTEIN CARR"/>
    <property type="match status" value="1"/>
</dbReference>
<dbReference type="InterPro" id="IPR039420">
    <property type="entry name" value="WalR-like"/>
</dbReference>
<dbReference type="Pfam" id="PF00486">
    <property type="entry name" value="Trans_reg_C"/>
    <property type="match status" value="1"/>
</dbReference>
<dbReference type="RefSeq" id="WP_262166025.1">
    <property type="nucleotide sequence ID" value="NZ_CP104965.1"/>
</dbReference>
<name>A0ABY6C7Q3_9HYPH</name>